<reference evidence="2" key="1">
    <citation type="journal article" date="2014" name="Int. J. Syst. Evol. Microbiol.">
        <title>Complete genome sequence of Corynebacterium casei LMG S-19264T (=DSM 44701T), isolated from a smear-ripened cheese.</title>
        <authorList>
            <consortium name="US DOE Joint Genome Institute (JGI-PGF)"/>
            <person name="Walter F."/>
            <person name="Albersmeier A."/>
            <person name="Kalinowski J."/>
            <person name="Ruckert C."/>
        </authorList>
    </citation>
    <scope>NUCLEOTIDE SEQUENCE</scope>
    <source>
        <strain evidence="2">VKM Ac-1321</strain>
    </source>
</reference>
<proteinExistence type="predicted"/>
<dbReference type="EMBL" id="BSFP01000083">
    <property type="protein sequence ID" value="GLL07019.1"/>
    <property type="molecule type" value="Genomic_DNA"/>
</dbReference>
<evidence type="ECO:0000313" key="2">
    <source>
        <dbReference type="EMBL" id="GLL07019.1"/>
    </source>
</evidence>
<dbReference type="InterPro" id="IPR046156">
    <property type="entry name" value="DUF6158"/>
</dbReference>
<organism evidence="2 3">
    <name type="scientific">Dactylosporangium matsuzakiense</name>
    <dbReference type="NCBI Taxonomy" id="53360"/>
    <lineage>
        <taxon>Bacteria</taxon>
        <taxon>Bacillati</taxon>
        <taxon>Actinomycetota</taxon>
        <taxon>Actinomycetes</taxon>
        <taxon>Micromonosporales</taxon>
        <taxon>Micromonosporaceae</taxon>
        <taxon>Dactylosporangium</taxon>
    </lineage>
</organism>
<evidence type="ECO:0008006" key="4">
    <source>
        <dbReference type="Google" id="ProtNLM"/>
    </source>
</evidence>
<dbReference type="InterPro" id="IPR021527">
    <property type="entry name" value="DUF2795"/>
</dbReference>
<dbReference type="Proteomes" id="UP001143480">
    <property type="component" value="Unassembled WGS sequence"/>
</dbReference>
<dbReference type="Pfam" id="PF11387">
    <property type="entry name" value="DUF2795"/>
    <property type="match status" value="1"/>
</dbReference>
<protein>
    <recommendedName>
        <fullName evidence="4">DUF2795 domain-containing protein</fullName>
    </recommendedName>
</protein>
<dbReference type="Pfam" id="PF19655">
    <property type="entry name" value="DUF6158"/>
    <property type="match status" value="1"/>
</dbReference>
<gene>
    <name evidence="2" type="ORF">GCM10017581_087700</name>
</gene>
<evidence type="ECO:0000313" key="3">
    <source>
        <dbReference type="Proteomes" id="UP001143480"/>
    </source>
</evidence>
<comment type="caution">
    <text evidence="2">The sequence shown here is derived from an EMBL/GenBank/DDBJ whole genome shotgun (WGS) entry which is preliminary data.</text>
</comment>
<evidence type="ECO:0000256" key="1">
    <source>
        <dbReference type="SAM" id="MobiDB-lite"/>
    </source>
</evidence>
<accession>A0A9W6NRW3</accession>
<feature type="region of interest" description="Disordered" evidence="1">
    <location>
        <begin position="60"/>
        <end position="80"/>
    </location>
</feature>
<sequence>MDQVEKLLDEVYAGRERLTRDEIHHHAVAVGASAEVVDAVEALPEGEYAYDEASEAIAQLGTQDAGSSSPTGGVPAEELDDADLSRELRHLHETRDDTFRHGAPQAVLNHDKRTEELEAEYLRRFPDRAVDPRRLRPAETPD</sequence>
<dbReference type="RefSeq" id="WP_306425274.1">
    <property type="nucleotide sequence ID" value="NZ_BAAAXA010000001.1"/>
</dbReference>
<reference evidence="2" key="2">
    <citation type="submission" date="2023-01" db="EMBL/GenBank/DDBJ databases">
        <authorList>
            <person name="Sun Q."/>
            <person name="Evtushenko L."/>
        </authorList>
    </citation>
    <scope>NUCLEOTIDE SEQUENCE</scope>
    <source>
        <strain evidence="2">VKM Ac-1321</strain>
    </source>
</reference>
<keyword evidence="3" id="KW-1185">Reference proteome</keyword>
<name>A0A9W6NRW3_9ACTN</name>
<dbReference type="AlphaFoldDB" id="A0A9W6NRW3"/>
<feature type="compositionally biased region" description="Polar residues" evidence="1">
    <location>
        <begin position="60"/>
        <end position="71"/>
    </location>
</feature>